<dbReference type="AlphaFoldDB" id="A0AA50CPV7"/>
<geneLocation type="plasmid" evidence="1 2">
    <name>unnamed1</name>
</geneLocation>
<gene>
    <name evidence="1" type="ORF">Q9313_21010</name>
</gene>
<keyword evidence="2" id="KW-1185">Reference proteome</keyword>
<proteinExistence type="predicted"/>
<organism evidence="1 2">
    <name type="scientific">Shinella sumterensis</name>
    <dbReference type="NCBI Taxonomy" id="1967501"/>
    <lineage>
        <taxon>Bacteria</taxon>
        <taxon>Pseudomonadati</taxon>
        <taxon>Pseudomonadota</taxon>
        <taxon>Alphaproteobacteria</taxon>
        <taxon>Hyphomicrobiales</taxon>
        <taxon>Rhizobiaceae</taxon>
        <taxon>Shinella</taxon>
    </lineage>
</organism>
<protein>
    <submittedName>
        <fullName evidence="1">Damage-inducible protein</fullName>
    </submittedName>
</protein>
<dbReference type="Gene3D" id="3.40.50.300">
    <property type="entry name" value="P-loop containing nucleotide triphosphate hydrolases"/>
    <property type="match status" value="1"/>
</dbReference>
<dbReference type="InterPro" id="IPR027417">
    <property type="entry name" value="P-loop_NTPase"/>
</dbReference>
<dbReference type="RefSeq" id="WP_306038684.1">
    <property type="nucleotide sequence ID" value="NZ_CP132303.1"/>
</dbReference>
<sequence>MSSAAARTVVAGLRDRIRQFDGRAVRDRAALPFGVPEIDERLPGGGLALASLHEVCGGGNDAVQGAAAMLFAAGIAARTRGQVLWCLTRPDLFAPALAQAGLAPGRVLYVEAGDEKSLLLCFEEGLRHGGLGAVVAEVARLSMTASRRLQLAAEAGGTLGLAVRRFRNRAEADAFTLPSAAVTRWRVSVRPSVPLPVPGVGRARWLLELTRCRAGEAAEFEVEASDAEGRIAFSPRLADRPAAAGAWRGSASA</sequence>
<evidence type="ECO:0000313" key="1">
    <source>
        <dbReference type="EMBL" id="WLR99276.1"/>
    </source>
</evidence>
<dbReference type="SUPFAM" id="SSF52540">
    <property type="entry name" value="P-loop containing nucleoside triphosphate hydrolases"/>
    <property type="match status" value="1"/>
</dbReference>
<evidence type="ECO:0000313" key="2">
    <source>
        <dbReference type="Proteomes" id="UP001234585"/>
    </source>
</evidence>
<keyword evidence="1" id="KW-0614">Plasmid</keyword>
<dbReference type="PIRSF" id="PIRSF034285">
    <property type="entry name" value="UCP034285"/>
    <property type="match status" value="1"/>
</dbReference>
<dbReference type="InterPro" id="IPR017026">
    <property type="entry name" value="ImuA"/>
</dbReference>
<dbReference type="EMBL" id="CP132303">
    <property type="protein sequence ID" value="WLR99276.1"/>
    <property type="molecule type" value="Genomic_DNA"/>
</dbReference>
<dbReference type="Proteomes" id="UP001234585">
    <property type="component" value="Plasmid unnamed1"/>
</dbReference>
<accession>A0AA50CPV7</accession>
<reference evidence="1 2" key="1">
    <citation type="submission" date="2023-08" db="EMBL/GenBank/DDBJ databases">
        <title>Pathogen: clinical or host-associated sample.</title>
        <authorList>
            <person name="Hergert J."/>
            <person name="Casey R."/>
            <person name="Wagner J."/>
            <person name="Young E.L."/>
            <person name="Oakeson K.F."/>
        </authorList>
    </citation>
    <scope>NUCLEOTIDE SEQUENCE [LARGE SCALE GENOMIC DNA]</scope>
    <source>
        <strain evidence="1 2">1760953</strain>
        <plasmid evidence="1 2">unnamed1</plasmid>
    </source>
</reference>
<name>A0AA50CPV7_9HYPH</name>